<evidence type="ECO:0000256" key="3">
    <source>
        <dbReference type="ARBA" id="ARBA00023002"/>
    </source>
</evidence>
<evidence type="ECO:0000256" key="1">
    <source>
        <dbReference type="ARBA" id="ARBA00022630"/>
    </source>
</evidence>
<keyword evidence="3" id="KW-0560">Oxidoreductase</keyword>
<dbReference type="InterPro" id="IPR036188">
    <property type="entry name" value="FAD/NAD-bd_sf"/>
</dbReference>
<dbReference type="PANTHER" id="PTHR23023">
    <property type="entry name" value="DIMETHYLANILINE MONOOXYGENASE"/>
    <property type="match status" value="1"/>
</dbReference>
<dbReference type="EMBL" id="KZ559581">
    <property type="protein sequence ID" value="PLN78174.1"/>
    <property type="molecule type" value="Genomic_DNA"/>
</dbReference>
<keyword evidence="5" id="KW-1185">Reference proteome</keyword>
<reference evidence="5" key="1">
    <citation type="submission" date="2017-12" db="EMBL/GenBank/DDBJ databases">
        <authorList>
            <consortium name="DOE Joint Genome Institute"/>
            <person name="Mondo S.J."/>
            <person name="Kjaerbolling I."/>
            <person name="Vesth T.C."/>
            <person name="Frisvad J.C."/>
            <person name="Nybo J.L."/>
            <person name="Theobald S."/>
            <person name="Kuo A."/>
            <person name="Bowyer P."/>
            <person name="Matsuda Y."/>
            <person name="Lyhne E.K."/>
            <person name="Kogle M.E."/>
            <person name="Clum A."/>
            <person name="Lipzen A."/>
            <person name="Salamov A."/>
            <person name="Ngan C.Y."/>
            <person name="Daum C."/>
            <person name="Chiniquy J."/>
            <person name="Barry K."/>
            <person name="LaButti K."/>
            <person name="Haridas S."/>
            <person name="Simmons B.A."/>
            <person name="Magnuson J.K."/>
            <person name="Mortensen U.H."/>
            <person name="Larsen T.O."/>
            <person name="Grigoriev I.V."/>
            <person name="Baker S.E."/>
            <person name="Andersen M.R."/>
            <person name="Nordberg H.P."/>
            <person name="Cantor M.N."/>
            <person name="Hua S.X."/>
        </authorList>
    </citation>
    <scope>NUCLEOTIDE SEQUENCE [LARGE SCALE GENOMIC DNA]</scope>
    <source>
        <strain evidence="5">IBT 19404</strain>
    </source>
</reference>
<dbReference type="InterPro" id="IPR050346">
    <property type="entry name" value="FMO-like"/>
</dbReference>
<evidence type="ECO:0000313" key="4">
    <source>
        <dbReference type="EMBL" id="PLN78174.1"/>
    </source>
</evidence>
<proteinExistence type="predicted"/>
<sequence length="664" mass="74164">MGYWQLDRSCSTRSITPLSFVPNASPVFNGHSPSHFPTKPLSLLLNSTFTSNNRTYQSILEWKLPTSSSSVPSHPGWHGISAAKTYLEVNPTQRVIILDNGASIGGVWAKERLYRGLRTNNLLGSYEFSDFPMTEAQFGVHVGRHIPGDAVHTYLKGYVKERDLTGKIWLRCQLTRAEYTVEKEWILTVDDGRGGDDSSSGGTTCVIKTPRLILATGLTSQPSMPHLTGQDAFGVPLFHVRDLARHESKVLVEGASVTVLGGTKSAWDTVYACASSGVSVDWVIRESGHGPAWMVPTFSAPFQRPMEDFVATRLITLLSPCIWGEADGFRKVRSFLHGTWLGRKIVDAFWGIMGRQINVVNQYESHPSTEKLRPWIHPFWVASTFNILNYPTDFFQYVREGLVRVHIADIDRLSPETVHLSNGDQMNTTALVCCTGWKSTPEIEFVPANIARQIGFPGSPDHLSEETVDRATQEILRRFPTLRNQPALNGLFIQRETTHPLRLTRFMVPPAFLNDRSLVLVGNLVSFATSLVAEVQGLWATAYFDNRLSPTSSIGALISSSVAEGASDKAHEDIVWETALHTEFGKWRCPGGYGHLHPDFAFDLLPYLDLLLGDLGVSTRRKSNFWAHLFQPHGPRDYRELVAEWRRLNWGADSDEAESMNEVD</sequence>
<dbReference type="SUPFAM" id="SSF51905">
    <property type="entry name" value="FAD/NAD(P)-binding domain"/>
    <property type="match status" value="1"/>
</dbReference>
<accession>A0A2J5HLX7</accession>
<organism evidence="4 5">
    <name type="scientific">Aspergillus taichungensis</name>
    <dbReference type="NCBI Taxonomy" id="482145"/>
    <lineage>
        <taxon>Eukaryota</taxon>
        <taxon>Fungi</taxon>
        <taxon>Dikarya</taxon>
        <taxon>Ascomycota</taxon>
        <taxon>Pezizomycotina</taxon>
        <taxon>Eurotiomycetes</taxon>
        <taxon>Eurotiomycetidae</taxon>
        <taxon>Eurotiales</taxon>
        <taxon>Aspergillaceae</taxon>
        <taxon>Aspergillus</taxon>
        <taxon>Aspergillus subgen. Circumdati</taxon>
    </lineage>
</organism>
<dbReference type="Proteomes" id="UP000235023">
    <property type="component" value="Unassembled WGS sequence"/>
</dbReference>
<evidence type="ECO:0000256" key="2">
    <source>
        <dbReference type="ARBA" id="ARBA00022827"/>
    </source>
</evidence>
<keyword evidence="2" id="KW-0274">FAD</keyword>
<gene>
    <name evidence="4" type="ORF">BDW42DRAFT_202272</name>
</gene>
<dbReference type="GO" id="GO:0016491">
    <property type="term" value="F:oxidoreductase activity"/>
    <property type="evidence" value="ECO:0007669"/>
    <property type="project" value="UniProtKB-KW"/>
</dbReference>
<evidence type="ECO:0000313" key="5">
    <source>
        <dbReference type="Proteomes" id="UP000235023"/>
    </source>
</evidence>
<dbReference type="OrthoDB" id="2915840at2759"/>
<dbReference type="AlphaFoldDB" id="A0A2J5HLX7"/>
<dbReference type="Gene3D" id="3.50.50.60">
    <property type="entry name" value="FAD/NAD(P)-binding domain"/>
    <property type="match status" value="1"/>
</dbReference>
<name>A0A2J5HLX7_9EURO</name>
<keyword evidence="1" id="KW-0285">Flavoprotein</keyword>
<protein>
    <submittedName>
        <fullName evidence="4">FAD/NAD(P)-binding domain-containing protein</fullName>
    </submittedName>
</protein>